<name>A0ABN0N661_9NEIS</name>
<dbReference type="PANTHER" id="PTHR30381">
    <property type="entry name" value="FLAGELLAR P-RING PERIPLASMIC PROTEIN FLGI"/>
    <property type="match status" value="1"/>
</dbReference>
<evidence type="ECO:0000256" key="5">
    <source>
        <dbReference type="HAMAP-Rule" id="MF_00416"/>
    </source>
</evidence>
<accession>A0ABN0N661</accession>
<dbReference type="PRINTS" id="PR01010">
    <property type="entry name" value="FLGPRINGFLGI"/>
</dbReference>
<keyword evidence="7" id="KW-1185">Reference proteome</keyword>
<feature type="signal peptide" evidence="5">
    <location>
        <begin position="1"/>
        <end position="20"/>
    </location>
</feature>
<comment type="similarity">
    <text evidence="5">Belongs to the FlgI family.</text>
</comment>
<evidence type="ECO:0000256" key="4">
    <source>
        <dbReference type="ARBA" id="ARBA00023143"/>
    </source>
</evidence>
<feature type="chain" id="PRO_5044905315" description="Flagellar P-ring protein" evidence="5">
    <location>
        <begin position="21"/>
        <end position="366"/>
    </location>
</feature>
<keyword evidence="4 5" id="KW-0975">Bacterial flagellum</keyword>
<reference evidence="6 7" key="1">
    <citation type="journal article" date="2013" name="Genome Announc.">
        <title>Genome Sequence of the Pigment-Producing Bacterium Pseudogulbenkiania ferrooxidans, Isolated from Loktak Lake.</title>
        <authorList>
            <person name="Puranik S."/>
            <person name="Talkal R."/>
            <person name="Qureshi A."/>
            <person name="Khardenavis A."/>
            <person name="Kapley A."/>
            <person name="Purohit H.J."/>
        </authorList>
    </citation>
    <scope>NUCLEOTIDE SEQUENCE [LARGE SCALE GENOMIC DNA]</scope>
    <source>
        <strain evidence="6 7">EGD-HP2</strain>
    </source>
</reference>
<dbReference type="Proteomes" id="UP000016426">
    <property type="component" value="Unassembled WGS sequence"/>
</dbReference>
<evidence type="ECO:0000313" key="7">
    <source>
        <dbReference type="Proteomes" id="UP000016426"/>
    </source>
</evidence>
<dbReference type="NCBIfam" id="NF003676">
    <property type="entry name" value="PRK05303.1"/>
    <property type="match status" value="1"/>
</dbReference>
<keyword evidence="6" id="KW-0282">Flagellum</keyword>
<dbReference type="Pfam" id="PF02119">
    <property type="entry name" value="FlgI"/>
    <property type="match status" value="1"/>
</dbReference>
<gene>
    <name evidence="5" type="primary">flgI</name>
    <name evidence="6" type="ORF">O166_08770</name>
</gene>
<comment type="function">
    <text evidence="1 5">Assembles around the rod to form the L-ring and probably protects the motor/basal body from shearing forces during rotation.</text>
</comment>
<dbReference type="HAMAP" id="MF_00416">
    <property type="entry name" value="FlgI"/>
    <property type="match status" value="1"/>
</dbReference>
<sequence length="366" mass="37575" precursor="true">MMKKWIVLASLLLASLPALSAQRLKDIANIGGVRPNQLIGYGLVVGLDGSGDKVTSSPFTGQAMTNMLNQLGVQVPPGTKIDPKNVAAVTLTATLPPFAKRGQAIDITASSIGDAKSLRGGTLLLSPLKGADGQIYAMAQGNVVVGGAGASAGGSSTQINQLSVGRIPGGATVEREVQTALGDGEFIHLELQEADFTTANRAVQAINKVFGSDTARAVDGRLIEVRAPFDSNQRVQFLSRMENIAVDPADLSPLVIINARTGSIVMNQAVTLSSCAVSHGNLSVTVNNTPQVSQPNPLSGGKTVVTNQAEITINSTSGKVVGLKGGANLSQVVNALNALGATPQDLISILQAMKSAGSLKADLQII</sequence>
<comment type="caution">
    <text evidence="6">The sequence shown here is derived from an EMBL/GenBank/DDBJ whole genome shotgun (WGS) entry which is preliminary data.</text>
</comment>
<keyword evidence="3 5" id="KW-0732">Signal</keyword>
<keyword evidence="6" id="KW-0969">Cilium</keyword>
<protein>
    <recommendedName>
        <fullName evidence="5">Flagellar P-ring protein</fullName>
    </recommendedName>
    <alternativeName>
        <fullName evidence="5">Basal body P-ring protein</fullName>
    </alternativeName>
</protein>
<evidence type="ECO:0000256" key="2">
    <source>
        <dbReference type="ARBA" id="ARBA00004117"/>
    </source>
</evidence>
<evidence type="ECO:0000256" key="1">
    <source>
        <dbReference type="ARBA" id="ARBA00002591"/>
    </source>
</evidence>
<comment type="subunit">
    <text evidence="5">The basal body constitutes a major portion of the flagellar organelle and consists of four rings (L,P,S, and M) mounted on a central rod.</text>
</comment>
<comment type="subcellular location">
    <subcellularLocation>
        <location evidence="2 5">Bacterial flagellum basal body</location>
    </subcellularLocation>
</comment>
<proteinExistence type="inferred from homology"/>
<organism evidence="6 7">
    <name type="scientific">Pseudogulbenkiania ferrooxidans EGD-HP2</name>
    <dbReference type="NCBI Taxonomy" id="1388764"/>
    <lineage>
        <taxon>Bacteria</taxon>
        <taxon>Pseudomonadati</taxon>
        <taxon>Pseudomonadota</taxon>
        <taxon>Betaproteobacteria</taxon>
        <taxon>Neisseriales</taxon>
        <taxon>Chromobacteriaceae</taxon>
        <taxon>Pseudogulbenkiania</taxon>
    </lineage>
</organism>
<evidence type="ECO:0000313" key="6">
    <source>
        <dbReference type="EMBL" id="ERE06412.1"/>
    </source>
</evidence>
<keyword evidence="6" id="KW-0966">Cell projection</keyword>
<dbReference type="EMBL" id="AVPH01000233">
    <property type="protein sequence ID" value="ERE06412.1"/>
    <property type="molecule type" value="Genomic_DNA"/>
</dbReference>
<dbReference type="PANTHER" id="PTHR30381:SF0">
    <property type="entry name" value="FLAGELLAR P-RING PROTEIN"/>
    <property type="match status" value="1"/>
</dbReference>
<evidence type="ECO:0000256" key="3">
    <source>
        <dbReference type="ARBA" id="ARBA00022729"/>
    </source>
</evidence>
<dbReference type="InterPro" id="IPR001782">
    <property type="entry name" value="Flag_FlgI"/>
</dbReference>